<feature type="region of interest" description="Disordered" evidence="1">
    <location>
        <begin position="419"/>
        <end position="498"/>
    </location>
</feature>
<dbReference type="EMBL" id="VSSQ01000036">
    <property type="protein sequence ID" value="MPL67206.1"/>
    <property type="molecule type" value="Genomic_DNA"/>
</dbReference>
<gene>
    <name evidence="2" type="ORF">SDC9_12897</name>
</gene>
<comment type="caution">
    <text evidence="2">The sequence shown here is derived from an EMBL/GenBank/DDBJ whole genome shotgun (WGS) entry which is preliminary data.</text>
</comment>
<accession>A0A644TJT6</accession>
<proteinExistence type="predicted"/>
<feature type="compositionally biased region" description="Basic residues" evidence="1">
    <location>
        <begin position="482"/>
        <end position="498"/>
    </location>
</feature>
<feature type="compositionally biased region" description="Basic and acidic residues" evidence="1">
    <location>
        <begin position="73"/>
        <end position="84"/>
    </location>
</feature>
<feature type="region of interest" description="Disordered" evidence="1">
    <location>
        <begin position="1"/>
        <end position="42"/>
    </location>
</feature>
<feature type="compositionally biased region" description="Basic residues" evidence="1">
    <location>
        <begin position="21"/>
        <end position="42"/>
    </location>
</feature>
<name>A0A644TJT6_9ZZZZ</name>
<evidence type="ECO:0000313" key="2">
    <source>
        <dbReference type="EMBL" id="MPL67206.1"/>
    </source>
</evidence>
<feature type="region of interest" description="Disordered" evidence="1">
    <location>
        <begin position="73"/>
        <end position="107"/>
    </location>
</feature>
<reference evidence="2" key="1">
    <citation type="submission" date="2019-08" db="EMBL/GenBank/DDBJ databases">
        <authorList>
            <person name="Kucharzyk K."/>
            <person name="Murdoch R.W."/>
            <person name="Higgins S."/>
            <person name="Loffler F."/>
        </authorList>
    </citation>
    <scope>NUCLEOTIDE SEQUENCE</scope>
</reference>
<protein>
    <submittedName>
        <fullName evidence="2">Uncharacterized protein</fullName>
    </submittedName>
</protein>
<dbReference type="AlphaFoldDB" id="A0A644TJT6"/>
<feature type="compositionally biased region" description="Basic and acidic residues" evidence="1">
    <location>
        <begin position="430"/>
        <end position="443"/>
    </location>
</feature>
<organism evidence="2">
    <name type="scientific">bioreactor metagenome</name>
    <dbReference type="NCBI Taxonomy" id="1076179"/>
    <lineage>
        <taxon>unclassified sequences</taxon>
        <taxon>metagenomes</taxon>
        <taxon>ecological metagenomes</taxon>
    </lineage>
</organism>
<sequence length="498" mass="54563">MASPVDEEAGLTAGPPPGRRVGPHHLPGHHLLHPVRRQRRTVQRGLQLVAGRRADDIGGHDDDELGLAALEGGRAEQRTDDRQLRKPRKLGQRLLPVGAEHPGDGEALPAAQLDRRRGRAFGNRLAVGGRLRLVDRTHVGVELDMDLVLVVDRGREGQLDANRLEFDARVVLRRTDTIGNAPAREEGGLLARTRSQVRFRQDGGKARTRQRVHHRPEVVAHGRRDRIALDRRGGRGQAAVLRAAGDGNPQILLDAARDLGDGDLQVDLRRRRQLQIVDHHGGIAGQLGDDVLGRLRVGIALDRPVDEDRPVGGRQPDRAARHRLAHGGLQPAEVDVDLDLGLDQRLVVGPQNEQVRRADPLADDIDILRRLHVDIGDLRAGQEDRTRGLGQADELGLADLEPDRHVLGRCPGLDLRRGGAVSAALRPHGRGKDKPAQRHDAGKDQGGTGGRKDRTGHLMSFQGGFRRGGEQGGTRNTDRPMRRPHSHRSCARISGRIR</sequence>
<evidence type="ECO:0000256" key="1">
    <source>
        <dbReference type="SAM" id="MobiDB-lite"/>
    </source>
</evidence>